<dbReference type="Proteomes" id="UP000555448">
    <property type="component" value="Unassembled WGS sequence"/>
</dbReference>
<protein>
    <submittedName>
        <fullName evidence="1">Uncharacterized protein</fullName>
    </submittedName>
</protein>
<sequence>MILALRGAKSRAEGEFRRQMTAAWLCGLLGQVDPRAYPKLEEIVADAEKPKAAPISSDPAEASANLKAWGAWLKAVNRRA</sequence>
<gene>
    <name evidence="1" type="ORF">HNO88_000507</name>
</gene>
<organism evidence="1 2">
    <name type="scientific">Novosphingobium chloroacetimidivorans</name>
    <dbReference type="NCBI Taxonomy" id="1428314"/>
    <lineage>
        <taxon>Bacteria</taxon>
        <taxon>Pseudomonadati</taxon>
        <taxon>Pseudomonadota</taxon>
        <taxon>Alphaproteobacteria</taxon>
        <taxon>Sphingomonadales</taxon>
        <taxon>Sphingomonadaceae</taxon>
        <taxon>Novosphingobium</taxon>
    </lineage>
</organism>
<name>A0A7W7K6L4_9SPHN</name>
<evidence type="ECO:0000313" key="1">
    <source>
        <dbReference type="EMBL" id="MBB4857200.1"/>
    </source>
</evidence>
<dbReference type="AlphaFoldDB" id="A0A7W7K6L4"/>
<keyword evidence="2" id="KW-1185">Reference proteome</keyword>
<dbReference type="EMBL" id="JACHLR010000002">
    <property type="protein sequence ID" value="MBB4857200.1"/>
    <property type="molecule type" value="Genomic_DNA"/>
</dbReference>
<evidence type="ECO:0000313" key="2">
    <source>
        <dbReference type="Proteomes" id="UP000555448"/>
    </source>
</evidence>
<accession>A0A7W7K6L4</accession>
<dbReference type="RefSeq" id="WP_184242494.1">
    <property type="nucleotide sequence ID" value="NZ_JACHLR010000002.1"/>
</dbReference>
<comment type="caution">
    <text evidence="1">The sequence shown here is derived from an EMBL/GenBank/DDBJ whole genome shotgun (WGS) entry which is preliminary data.</text>
</comment>
<reference evidence="1 2" key="1">
    <citation type="submission" date="2020-08" db="EMBL/GenBank/DDBJ databases">
        <title>Functional genomics of gut bacteria from endangered species of beetles.</title>
        <authorList>
            <person name="Carlos-Shanley C."/>
        </authorList>
    </citation>
    <scope>NUCLEOTIDE SEQUENCE [LARGE SCALE GENOMIC DNA]</scope>
    <source>
        <strain evidence="1 2">S00245</strain>
    </source>
</reference>
<proteinExistence type="predicted"/>